<evidence type="ECO:0000256" key="3">
    <source>
        <dbReference type="SAM" id="MobiDB-lite"/>
    </source>
</evidence>
<dbReference type="InterPro" id="IPR000467">
    <property type="entry name" value="G_patch_dom"/>
</dbReference>
<proteinExistence type="predicted"/>
<dbReference type="Pfam" id="PF12656">
    <property type="entry name" value="G-patch_2"/>
    <property type="match status" value="1"/>
</dbReference>
<feature type="region of interest" description="Disordered" evidence="3">
    <location>
        <begin position="301"/>
        <end position="520"/>
    </location>
</feature>
<feature type="compositionally biased region" description="Basic and acidic residues" evidence="3">
    <location>
        <begin position="447"/>
        <end position="469"/>
    </location>
</feature>
<feature type="compositionally biased region" description="Low complexity" evidence="3">
    <location>
        <begin position="416"/>
        <end position="425"/>
    </location>
</feature>
<evidence type="ECO:0000313" key="6">
    <source>
        <dbReference type="RefSeq" id="XP_052120154.1"/>
    </source>
</evidence>
<dbReference type="GO" id="GO:0005681">
    <property type="term" value="C:spliceosomal complex"/>
    <property type="evidence" value="ECO:0007669"/>
    <property type="project" value="TreeGrafter"/>
</dbReference>
<protein>
    <submittedName>
        <fullName evidence="6">G-patch domain and KOW motifs-containing protein</fullName>
    </submittedName>
</protein>
<evidence type="ECO:0000256" key="1">
    <source>
        <dbReference type="ARBA" id="ARBA00004123"/>
    </source>
</evidence>
<dbReference type="PROSITE" id="PS50174">
    <property type="entry name" value="G_PATCH"/>
    <property type="match status" value="1"/>
</dbReference>
<feature type="compositionally biased region" description="Basic residues" evidence="3">
    <location>
        <begin position="470"/>
        <end position="482"/>
    </location>
</feature>
<feature type="compositionally biased region" description="Basic and acidic residues" evidence="3">
    <location>
        <begin position="343"/>
        <end position="358"/>
    </location>
</feature>
<evidence type="ECO:0000259" key="4">
    <source>
        <dbReference type="PROSITE" id="PS50174"/>
    </source>
</evidence>
<reference evidence="6" key="1">
    <citation type="submission" date="2025-08" db="UniProtKB">
        <authorList>
            <consortium name="RefSeq"/>
        </authorList>
    </citation>
    <scope>IDENTIFICATION</scope>
    <source>
        <tissue evidence="6">Whole organism</tissue>
    </source>
</reference>
<dbReference type="GeneID" id="127748865"/>
<dbReference type="Proteomes" id="UP000504606">
    <property type="component" value="Unplaced"/>
</dbReference>
<accession>A0A9C6WVB9</accession>
<dbReference type="RefSeq" id="XP_052120154.1">
    <property type="nucleotide sequence ID" value="XM_052264194.1"/>
</dbReference>
<sequence length="520" mass="57886">MADPPKKLTFGFSKVVKKSNLVSLPQAVPEKPKDVQFIECLEANTIKLREGEEEKKDEAPLVIPIVGPRKSSTLPNGRSIAEVAEDFSDVGNNGTNNAPEAASDSLPANSLDAIAARELLQEGANALKEAPVPTLESLPSAEKEALQKESTLEDYENIPVNQFGLAMLRGMGWKPDEGIGKNKKLVPVTAPNVRPKGMGLGADKVLLASAKAAKASTNSKDEEELRMAKGAYVKILAGMNKNMYGQVEGFTDDSGRVLLKMAIGGRVISVNEGTVILVSKKEYSDNGRVLNAAKYQEYKRNEEAGLDPMKIKKETSPSDEKPRQQSTSSSKTSKSSNSKSGNFKKEKYREHSPKREKGSLSPRRRKEESTSRSRSKTPQKYVQKKPSSRGHRDRSISPSFRRKTSPTHGDKKKTSSARNRSQSSSPERNSRHQSPSSRRSRSHSRSVSREKSRYSEYKKKYDDSDSESKSRKKKKKKQKERKHSSSDDSSRSRSRSPKRRNKSKKHRKSRSRSPSSRTRR</sequence>
<feature type="domain" description="G-patch" evidence="4">
    <location>
        <begin position="160"/>
        <end position="191"/>
    </location>
</feature>
<feature type="compositionally biased region" description="Basic residues" evidence="3">
    <location>
        <begin position="492"/>
        <end position="520"/>
    </location>
</feature>
<feature type="compositionally biased region" description="Basic and acidic residues" evidence="3">
    <location>
        <begin position="301"/>
        <end position="323"/>
    </location>
</feature>
<dbReference type="InterPro" id="IPR045166">
    <property type="entry name" value="Spp2-like"/>
</dbReference>
<dbReference type="GO" id="GO:0003676">
    <property type="term" value="F:nucleic acid binding"/>
    <property type="evidence" value="ECO:0007669"/>
    <property type="project" value="InterPro"/>
</dbReference>
<evidence type="ECO:0000256" key="2">
    <source>
        <dbReference type="ARBA" id="ARBA00023242"/>
    </source>
</evidence>
<dbReference type="PANTHER" id="PTHR15818">
    <property type="entry name" value="G PATCH AND KOW-CONTAINING"/>
    <property type="match status" value="1"/>
</dbReference>
<dbReference type="CDD" id="cd13152">
    <property type="entry name" value="KOW_GPKOW_A"/>
    <property type="match status" value="1"/>
</dbReference>
<feature type="compositionally biased region" description="Low complexity" evidence="3">
    <location>
        <begin position="326"/>
        <end position="341"/>
    </location>
</feature>
<dbReference type="KEGG" id="foc:127748865"/>
<dbReference type="SMART" id="SM00443">
    <property type="entry name" value="G_patch"/>
    <property type="match status" value="1"/>
</dbReference>
<gene>
    <name evidence="6" type="primary">LOC127748865</name>
</gene>
<dbReference type="InterPro" id="IPR026822">
    <property type="entry name" value="Spp2/MOS2_G-patch"/>
</dbReference>
<dbReference type="PANTHER" id="PTHR15818:SF2">
    <property type="entry name" value="G-PATCH DOMAIN AND KOW MOTIFS-CONTAINING PROTEIN"/>
    <property type="match status" value="1"/>
</dbReference>
<dbReference type="GO" id="GO:0000398">
    <property type="term" value="P:mRNA splicing, via spliceosome"/>
    <property type="evidence" value="ECO:0007669"/>
    <property type="project" value="InterPro"/>
</dbReference>
<dbReference type="InterPro" id="IPR041993">
    <property type="entry name" value="GPKOW_KOW1"/>
</dbReference>
<keyword evidence="2" id="KW-0539">Nucleus</keyword>
<organism evidence="5 6">
    <name type="scientific">Frankliniella occidentalis</name>
    <name type="common">Western flower thrips</name>
    <name type="synonym">Euthrips occidentalis</name>
    <dbReference type="NCBI Taxonomy" id="133901"/>
    <lineage>
        <taxon>Eukaryota</taxon>
        <taxon>Metazoa</taxon>
        <taxon>Ecdysozoa</taxon>
        <taxon>Arthropoda</taxon>
        <taxon>Hexapoda</taxon>
        <taxon>Insecta</taxon>
        <taxon>Pterygota</taxon>
        <taxon>Neoptera</taxon>
        <taxon>Paraneoptera</taxon>
        <taxon>Thysanoptera</taxon>
        <taxon>Terebrantia</taxon>
        <taxon>Thripoidea</taxon>
        <taxon>Thripidae</taxon>
        <taxon>Frankliniella</taxon>
    </lineage>
</organism>
<feature type="compositionally biased region" description="Basic residues" evidence="3">
    <location>
        <begin position="373"/>
        <end position="392"/>
    </location>
</feature>
<name>A0A9C6WVB9_FRAOC</name>
<dbReference type="AlphaFoldDB" id="A0A9C6WVB9"/>
<dbReference type="OrthoDB" id="5577072at2759"/>
<comment type="subcellular location">
    <subcellularLocation>
        <location evidence="1">Nucleus</location>
    </subcellularLocation>
</comment>
<evidence type="ECO:0000313" key="5">
    <source>
        <dbReference type="Proteomes" id="UP000504606"/>
    </source>
</evidence>
<keyword evidence="5" id="KW-1185">Reference proteome</keyword>